<proteinExistence type="inferred from homology"/>
<dbReference type="Proteomes" id="UP000252015">
    <property type="component" value="Unassembled WGS sequence"/>
</dbReference>
<dbReference type="PANTHER" id="PTHR30289:SF1">
    <property type="entry name" value="PEBP (PHOSPHATIDYLETHANOLAMINE-BINDING PROTEIN) FAMILY PROTEIN"/>
    <property type="match status" value="1"/>
</dbReference>
<dbReference type="CDD" id="cd00865">
    <property type="entry name" value="PEBP_bact_arch"/>
    <property type="match status" value="1"/>
</dbReference>
<dbReference type="Gene3D" id="3.90.280.10">
    <property type="entry name" value="PEBP-like"/>
    <property type="match status" value="1"/>
</dbReference>
<dbReference type="PANTHER" id="PTHR30289">
    <property type="entry name" value="UNCHARACTERIZED PROTEIN YBCL-RELATED"/>
    <property type="match status" value="1"/>
</dbReference>
<comment type="similarity">
    <text evidence="1">Belongs to the UPF0098 family.</text>
</comment>
<dbReference type="Pfam" id="PF01161">
    <property type="entry name" value="PBP"/>
    <property type="match status" value="1"/>
</dbReference>
<feature type="compositionally biased region" description="Low complexity" evidence="2">
    <location>
        <begin position="33"/>
        <end position="47"/>
    </location>
</feature>
<dbReference type="RefSeq" id="WP_113963740.1">
    <property type="nucleotide sequence ID" value="NZ_UEGW01000001.1"/>
</dbReference>
<feature type="signal peptide" evidence="3">
    <location>
        <begin position="1"/>
        <end position="21"/>
    </location>
</feature>
<dbReference type="STRING" id="29313.BHQ16_15515"/>
<protein>
    <submittedName>
        <fullName evidence="4">Putative lipoprotein LppC [Mycobacterium tuberculosis H37Rv]</fullName>
    </submittedName>
</protein>
<dbReference type="InterPro" id="IPR008914">
    <property type="entry name" value="PEBP"/>
</dbReference>
<keyword evidence="5" id="KW-1185">Reference proteome</keyword>
<gene>
    <name evidence="4" type="ORF">MSP7336_02320</name>
</gene>
<dbReference type="InterPro" id="IPR005247">
    <property type="entry name" value="YbhB_YbcL/LppC-like"/>
</dbReference>
<dbReference type="EMBL" id="UEGW01000001">
    <property type="protein sequence ID" value="SRX94072.1"/>
    <property type="molecule type" value="Genomic_DNA"/>
</dbReference>
<dbReference type="AlphaFoldDB" id="A0A375YYZ6"/>
<sequence>MRLALAAVALLILAVSGCNGAKETPPQQTSSVAESPAPTESAAPTESPKFAVSSSAFADNAEIPVEYTCKGRNVPPPLRWENVPAAAKSLALVVDDPDAVGGLYVHWVVTGIPPSTTEIGGGPLPEQASVSLNSGGKAEYLGPCPPAGTGVHHYRFQLYALSEPLALAPTTAAQEATQSIANAAIADTRTVGLFSG</sequence>
<evidence type="ECO:0000256" key="1">
    <source>
        <dbReference type="ARBA" id="ARBA00007120"/>
    </source>
</evidence>
<accession>A0A375YYZ6</accession>
<reference evidence="4 5" key="1">
    <citation type="submission" date="2018-05" db="EMBL/GenBank/DDBJ databases">
        <authorList>
            <consortium name="IHU Genomes"/>
        </authorList>
    </citation>
    <scope>NUCLEOTIDE SEQUENCE [LARGE SCALE GENOMIC DNA]</scope>
    <source>
        <strain evidence="4 5">P7336</strain>
    </source>
</reference>
<keyword evidence="4" id="KW-0449">Lipoprotein</keyword>
<dbReference type="NCBIfam" id="TIGR00481">
    <property type="entry name" value="YbhB/YbcL family Raf kinase inhibitor-like protein"/>
    <property type="match status" value="1"/>
</dbReference>
<dbReference type="InterPro" id="IPR036610">
    <property type="entry name" value="PEBP-like_sf"/>
</dbReference>
<name>A0A375YYZ6_MYCSH</name>
<keyword evidence="3" id="KW-0732">Signal</keyword>
<feature type="chain" id="PRO_5016590444" evidence="3">
    <location>
        <begin position="22"/>
        <end position="196"/>
    </location>
</feature>
<organism evidence="4 5">
    <name type="scientific">Mycobacterium shimoidei</name>
    <dbReference type="NCBI Taxonomy" id="29313"/>
    <lineage>
        <taxon>Bacteria</taxon>
        <taxon>Bacillati</taxon>
        <taxon>Actinomycetota</taxon>
        <taxon>Actinomycetes</taxon>
        <taxon>Mycobacteriales</taxon>
        <taxon>Mycobacteriaceae</taxon>
        <taxon>Mycobacterium</taxon>
    </lineage>
</organism>
<dbReference type="PROSITE" id="PS51257">
    <property type="entry name" value="PROKAR_LIPOPROTEIN"/>
    <property type="match status" value="1"/>
</dbReference>
<evidence type="ECO:0000313" key="4">
    <source>
        <dbReference type="EMBL" id="SRX94072.1"/>
    </source>
</evidence>
<evidence type="ECO:0000256" key="2">
    <source>
        <dbReference type="SAM" id="MobiDB-lite"/>
    </source>
</evidence>
<evidence type="ECO:0000256" key="3">
    <source>
        <dbReference type="SAM" id="SignalP"/>
    </source>
</evidence>
<dbReference type="SUPFAM" id="SSF49777">
    <property type="entry name" value="PEBP-like"/>
    <property type="match status" value="1"/>
</dbReference>
<feature type="region of interest" description="Disordered" evidence="2">
    <location>
        <begin position="21"/>
        <end position="47"/>
    </location>
</feature>
<evidence type="ECO:0000313" key="5">
    <source>
        <dbReference type="Proteomes" id="UP000252015"/>
    </source>
</evidence>